<proteinExistence type="inferred from homology"/>
<evidence type="ECO:0000256" key="2">
    <source>
        <dbReference type="ARBA" id="ARBA00010581"/>
    </source>
</evidence>
<feature type="transmembrane region" description="Helical" evidence="7">
    <location>
        <begin position="79"/>
        <end position="98"/>
    </location>
</feature>
<dbReference type="RefSeq" id="WP_153235541.1">
    <property type="nucleotide sequence ID" value="NZ_WINI01000007.1"/>
</dbReference>
<evidence type="ECO:0000259" key="8">
    <source>
        <dbReference type="PROSITE" id="PS50253"/>
    </source>
</evidence>
<dbReference type="OrthoDB" id="9808200at2"/>
<evidence type="ECO:0000256" key="7">
    <source>
        <dbReference type="SAM" id="Phobius"/>
    </source>
</evidence>
<accession>A0A843YXG6</accession>
<comment type="caution">
    <text evidence="9">The sequence shown here is derived from an EMBL/GenBank/DDBJ whole genome shotgun (WGS) entry which is preliminary data.</text>
</comment>
<evidence type="ECO:0000256" key="5">
    <source>
        <dbReference type="ARBA" id="ARBA00023136"/>
    </source>
</evidence>
<dbReference type="GO" id="GO:0004129">
    <property type="term" value="F:cytochrome-c oxidase activity"/>
    <property type="evidence" value="ECO:0007669"/>
    <property type="project" value="InterPro"/>
</dbReference>
<dbReference type="SUPFAM" id="SSF81452">
    <property type="entry name" value="Cytochrome c oxidase subunit III-like"/>
    <property type="match status" value="1"/>
</dbReference>
<dbReference type="InterPro" id="IPR013833">
    <property type="entry name" value="Cyt_c_oxidase_su3_a-hlx"/>
</dbReference>
<name>A0A843YXG6_9BURK</name>
<dbReference type="InterPro" id="IPR035973">
    <property type="entry name" value="Cyt_c_oxidase_su3-like_sf"/>
</dbReference>
<dbReference type="InterPro" id="IPR024791">
    <property type="entry name" value="Cyt_c/ubiquinol_Oxase_su3"/>
</dbReference>
<evidence type="ECO:0000313" key="9">
    <source>
        <dbReference type="EMBL" id="MQR01971.1"/>
    </source>
</evidence>
<feature type="transmembrane region" description="Helical" evidence="7">
    <location>
        <begin position="17"/>
        <end position="39"/>
    </location>
</feature>
<dbReference type="PANTHER" id="PTHR11403">
    <property type="entry name" value="CYTOCHROME C OXIDASE SUBUNIT III"/>
    <property type="match status" value="1"/>
</dbReference>
<sequence length="184" mass="20371">MSANATLTIGKQTNTSVALWFFIAVASSLFLLFIAAYVMRMNGNDWSMIKLPWQLWLSTGLLALTSALLAVANRTKKPYPLMASWGSSVLFLFAQLWVWKVLQASHITASGNPAASFFYLLTAMHGLHVLGGLVALFITIRTPSALRIKLCARYWHFLLIVWLVLFAMLSGLTPHLVRIICGTA</sequence>
<dbReference type="EMBL" id="WINI01000007">
    <property type="protein sequence ID" value="MQR01971.1"/>
    <property type="molecule type" value="Genomic_DNA"/>
</dbReference>
<evidence type="ECO:0000256" key="1">
    <source>
        <dbReference type="ARBA" id="ARBA00004141"/>
    </source>
</evidence>
<keyword evidence="3 6" id="KW-0812">Transmembrane</keyword>
<protein>
    <submittedName>
        <fullName evidence="9">Bb3-type cytochrome oxidase subunit III</fullName>
    </submittedName>
</protein>
<dbReference type="PANTHER" id="PTHR11403:SF10">
    <property type="entry name" value="CYTOCHROME C OXIDASE"/>
    <property type="match status" value="1"/>
</dbReference>
<dbReference type="GO" id="GO:0019646">
    <property type="term" value="P:aerobic electron transport chain"/>
    <property type="evidence" value="ECO:0007669"/>
    <property type="project" value="InterPro"/>
</dbReference>
<feature type="transmembrane region" description="Helical" evidence="7">
    <location>
        <begin position="152"/>
        <end position="172"/>
    </location>
</feature>
<evidence type="ECO:0000313" key="10">
    <source>
        <dbReference type="Proteomes" id="UP000451565"/>
    </source>
</evidence>
<dbReference type="PROSITE" id="PS50253">
    <property type="entry name" value="COX3"/>
    <property type="match status" value="1"/>
</dbReference>
<evidence type="ECO:0000256" key="6">
    <source>
        <dbReference type="RuleBase" id="RU003376"/>
    </source>
</evidence>
<keyword evidence="4 7" id="KW-1133">Transmembrane helix</keyword>
<keyword evidence="5 7" id="KW-0472">Membrane</keyword>
<keyword evidence="10" id="KW-1185">Reference proteome</keyword>
<dbReference type="Proteomes" id="UP000451565">
    <property type="component" value="Unassembled WGS sequence"/>
</dbReference>
<feature type="transmembrane region" description="Helical" evidence="7">
    <location>
        <begin position="51"/>
        <end position="72"/>
    </location>
</feature>
<organism evidence="9 10">
    <name type="scientific">Glaciimonas soli</name>
    <dbReference type="NCBI Taxonomy" id="2590999"/>
    <lineage>
        <taxon>Bacteria</taxon>
        <taxon>Pseudomonadati</taxon>
        <taxon>Pseudomonadota</taxon>
        <taxon>Betaproteobacteria</taxon>
        <taxon>Burkholderiales</taxon>
        <taxon>Oxalobacteraceae</taxon>
        <taxon>Glaciimonas</taxon>
    </lineage>
</organism>
<comment type="subcellular location">
    <subcellularLocation>
        <location evidence="6">Cell membrane</location>
        <topology evidence="6">Multi-pass membrane protein</topology>
    </subcellularLocation>
    <subcellularLocation>
        <location evidence="1">Membrane</location>
        <topology evidence="1">Multi-pass membrane protein</topology>
    </subcellularLocation>
</comment>
<feature type="domain" description="Heme-copper oxidase subunit III family profile" evidence="8">
    <location>
        <begin position="1"/>
        <end position="174"/>
    </location>
</feature>
<evidence type="ECO:0000256" key="4">
    <source>
        <dbReference type="ARBA" id="ARBA00022989"/>
    </source>
</evidence>
<feature type="transmembrane region" description="Helical" evidence="7">
    <location>
        <begin position="118"/>
        <end position="140"/>
    </location>
</feature>
<dbReference type="AlphaFoldDB" id="A0A843YXG6"/>
<reference evidence="9 10" key="1">
    <citation type="submission" date="2019-10" db="EMBL/GenBank/DDBJ databases">
        <title>Glaciimonas soli sp. nov., a psychrophilic bacterium isolated from the forest soil of a high elevation mountain in Taiwan.</title>
        <authorList>
            <person name="Wang L.-T."/>
            <person name="Shieh W.Y."/>
        </authorList>
    </citation>
    <scope>NUCLEOTIDE SEQUENCE [LARGE SCALE GENOMIC DNA]</scope>
    <source>
        <strain evidence="9 10">GS1</strain>
    </source>
</reference>
<evidence type="ECO:0000256" key="3">
    <source>
        <dbReference type="ARBA" id="ARBA00022692"/>
    </source>
</evidence>
<dbReference type="GO" id="GO:0005886">
    <property type="term" value="C:plasma membrane"/>
    <property type="evidence" value="ECO:0007669"/>
    <property type="project" value="UniProtKB-SubCell"/>
</dbReference>
<dbReference type="InterPro" id="IPR000298">
    <property type="entry name" value="Cyt_c_oxidase-like_su3"/>
</dbReference>
<gene>
    <name evidence="9" type="ORF">GEV47_14935</name>
</gene>
<dbReference type="Gene3D" id="1.20.120.80">
    <property type="entry name" value="Cytochrome c oxidase, subunit III, four-helix bundle"/>
    <property type="match status" value="1"/>
</dbReference>
<comment type="similarity">
    <text evidence="2 6">Belongs to the cytochrome c oxidase subunit 3 family.</text>
</comment>